<accession>A0A4V3CUE0</accession>
<proteinExistence type="predicted"/>
<sequence length="196" mass="21903">MATALRQKARVRTNATPQSICAIQISPVRFTGLWAAYPKERDPYRDAQGKVPAAFENQCAIRMSVSLHQVGVTMKSFKGAAVQLEGQRAAIRAEEFAAWLKLQPFCGLPNKPQAITGPDWQQKIKGKTGIIFFKDYWARDGEVSHASGDHVDLWNKDRLTPSFASFMRFTVGLRGSTILGFSDLGKAKEILFWEIK</sequence>
<organism evidence="1 2">
    <name type="scientific">Aquabacterium commune</name>
    <dbReference type="NCBI Taxonomy" id="70586"/>
    <lineage>
        <taxon>Bacteria</taxon>
        <taxon>Pseudomonadati</taxon>
        <taxon>Pseudomonadota</taxon>
        <taxon>Betaproteobacteria</taxon>
        <taxon>Burkholderiales</taxon>
        <taxon>Aquabacterium</taxon>
    </lineage>
</organism>
<keyword evidence="2" id="KW-1185">Reference proteome</keyword>
<dbReference type="Gene3D" id="4.10.280.80">
    <property type="match status" value="1"/>
</dbReference>
<dbReference type="AlphaFoldDB" id="A0A4V3CUE0"/>
<evidence type="ECO:0000313" key="1">
    <source>
        <dbReference type="EMBL" id="TDP78198.1"/>
    </source>
</evidence>
<dbReference type="Gene3D" id="3.90.1720.80">
    <property type="match status" value="1"/>
</dbReference>
<name>A0A4V3CUE0_9BURK</name>
<evidence type="ECO:0000313" key="2">
    <source>
        <dbReference type="Proteomes" id="UP000294593"/>
    </source>
</evidence>
<dbReference type="Pfam" id="PF14113">
    <property type="entry name" value="Tae4"/>
    <property type="match status" value="1"/>
</dbReference>
<protein>
    <submittedName>
        <fullName evidence="1">Type VI secretion system (T6SS) effector Tae4 (Amidase)</fullName>
    </submittedName>
</protein>
<dbReference type="Proteomes" id="UP000294593">
    <property type="component" value="Unassembled WGS sequence"/>
</dbReference>
<reference evidence="1 2" key="1">
    <citation type="submission" date="2019-03" db="EMBL/GenBank/DDBJ databases">
        <title>Genomic Encyclopedia of Type Strains, Phase IV (KMG-IV): sequencing the most valuable type-strain genomes for metagenomic binning, comparative biology and taxonomic classification.</title>
        <authorList>
            <person name="Goeker M."/>
        </authorList>
    </citation>
    <scope>NUCLEOTIDE SEQUENCE [LARGE SCALE GENOMIC DNA]</scope>
    <source>
        <strain evidence="1 2">DSM 11901</strain>
    </source>
</reference>
<gene>
    <name evidence="1" type="ORF">EV672_1248</name>
</gene>
<dbReference type="InterPro" id="IPR025562">
    <property type="entry name" value="Tae4"/>
</dbReference>
<dbReference type="EMBL" id="SNXW01000024">
    <property type="protein sequence ID" value="TDP78198.1"/>
    <property type="molecule type" value="Genomic_DNA"/>
</dbReference>
<comment type="caution">
    <text evidence="1">The sequence shown here is derived from an EMBL/GenBank/DDBJ whole genome shotgun (WGS) entry which is preliminary data.</text>
</comment>